<accession>A0ABM3QRG2</accession>
<dbReference type="Proteomes" id="UP000813463">
    <property type="component" value="Chromosome 4"/>
</dbReference>
<dbReference type="RefSeq" id="XP_056685918.1">
    <property type="nucleotide sequence ID" value="XM_056829940.1"/>
</dbReference>
<protein>
    <submittedName>
        <fullName evidence="2 3">Uncharacterized protein</fullName>
    </submittedName>
</protein>
<evidence type="ECO:0000313" key="2">
    <source>
        <dbReference type="RefSeq" id="XP_056685918.1"/>
    </source>
</evidence>
<dbReference type="GeneID" id="130461752"/>
<dbReference type="RefSeq" id="XP_056698573.1">
    <property type="nucleotide sequence ID" value="XM_056842595.1"/>
</dbReference>
<dbReference type="Proteomes" id="UP000813463">
    <property type="component" value="Chromosome 5"/>
</dbReference>
<reference evidence="1" key="1">
    <citation type="journal article" date="2021" name="Nat. Commun.">
        <title>Genomic analyses provide insights into spinach domestication and the genetic basis of agronomic traits.</title>
        <authorList>
            <person name="Cai X."/>
            <person name="Sun X."/>
            <person name="Xu C."/>
            <person name="Sun H."/>
            <person name="Wang X."/>
            <person name="Ge C."/>
            <person name="Zhang Z."/>
            <person name="Wang Q."/>
            <person name="Fei Z."/>
            <person name="Jiao C."/>
            <person name="Wang Q."/>
        </authorList>
    </citation>
    <scope>NUCLEOTIDE SEQUENCE [LARGE SCALE GENOMIC DNA]</scope>
    <source>
        <strain evidence="1">cv. Varoflay</strain>
    </source>
</reference>
<evidence type="ECO:0000313" key="1">
    <source>
        <dbReference type="Proteomes" id="UP000813463"/>
    </source>
</evidence>
<reference evidence="2 3" key="2">
    <citation type="submission" date="2025-05" db="UniProtKB">
        <authorList>
            <consortium name="RefSeq"/>
        </authorList>
    </citation>
    <scope>IDENTIFICATION</scope>
    <source>
        <tissue evidence="2 3">Leaf</tissue>
    </source>
</reference>
<gene>
    <name evidence="2" type="primary">LOC130461752</name>
    <name evidence="3" type="synonym">LOC130472142</name>
</gene>
<proteinExistence type="predicted"/>
<sequence>MSRVVTLRYFQLALHHNTLVFSLQAAEEDYCTKPAKTMRPFHALLDDGLIRTPITTEFLVLSSIEIDEERNTITSAVQAKTIKFSEETYSSENVDEVRDMWVEYLLKQKADQENKVDGMEIAP</sequence>
<evidence type="ECO:0000313" key="3">
    <source>
        <dbReference type="RefSeq" id="XP_056698573.1"/>
    </source>
</evidence>
<organism evidence="1 2">
    <name type="scientific">Spinacia oleracea</name>
    <name type="common">Spinach</name>
    <dbReference type="NCBI Taxonomy" id="3562"/>
    <lineage>
        <taxon>Eukaryota</taxon>
        <taxon>Viridiplantae</taxon>
        <taxon>Streptophyta</taxon>
        <taxon>Embryophyta</taxon>
        <taxon>Tracheophyta</taxon>
        <taxon>Spermatophyta</taxon>
        <taxon>Magnoliopsida</taxon>
        <taxon>eudicotyledons</taxon>
        <taxon>Gunneridae</taxon>
        <taxon>Pentapetalae</taxon>
        <taxon>Caryophyllales</taxon>
        <taxon>Chenopodiaceae</taxon>
        <taxon>Chenopodioideae</taxon>
        <taxon>Anserineae</taxon>
        <taxon>Spinacia</taxon>
    </lineage>
</organism>
<keyword evidence="1" id="KW-1185">Reference proteome</keyword>
<name>A0ABM3QRG2_SPIOL</name>